<name>A0A7H1N4B3_9PROT</name>
<accession>A0A7H1N4B3</accession>
<dbReference type="KEGG" id="dvn:HQ394_15970"/>
<protein>
    <submittedName>
        <fullName evidence="1">Uncharacterized protein</fullName>
    </submittedName>
</protein>
<evidence type="ECO:0000313" key="1">
    <source>
        <dbReference type="EMBL" id="QNT70549.1"/>
    </source>
</evidence>
<dbReference type="AlphaFoldDB" id="A0A7H1N4B3"/>
<dbReference type="Proteomes" id="UP000516369">
    <property type="component" value="Chromosome"/>
</dbReference>
<organism evidence="1 2">
    <name type="scientific">Defluviicoccus vanus</name>
    <dbReference type="NCBI Taxonomy" id="111831"/>
    <lineage>
        <taxon>Bacteria</taxon>
        <taxon>Pseudomonadati</taxon>
        <taxon>Pseudomonadota</taxon>
        <taxon>Alphaproteobacteria</taxon>
        <taxon>Rhodospirillales</taxon>
        <taxon>Rhodospirillaceae</taxon>
        <taxon>Defluviicoccus</taxon>
    </lineage>
</organism>
<gene>
    <name evidence="1" type="ORF">HQ394_15970</name>
</gene>
<reference evidence="1 2" key="1">
    <citation type="submission" date="2020-05" db="EMBL/GenBank/DDBJ databases">
        <title>Complete closed genome sequence of Defluviicoccus vanus.</title>
        <authorList>
            <person name="Bessarab I."/>
            <person name="Arumugam K."/>
            <person name="Maszenan A.M."/>
            <person name="Seviour R.J."/>
            <person name="Williams R.B."/>
        </authorList>
    </citation>
    <scope>NUCLEOTIDE SEQUENCE [LARGE SCALE GENOMIC DNA]</scope>
    <source>
        <strain evidence="1 2">Ben 114</strain>
    </source>
</reference>
<proteinExistence type="predicted"/>
<sequence>MHEAGLCRCAIRRHAPSSVEQPILGASEVGGDLSRVGFATAAGERCCD</sequence>
<evidence type="ECO:0000313" key="2">
    <source>
        <dbReference type="Proteomes" id="UP000516369"/>
    </source>
</evidence>
<keyword evidence="2" id="KW-1185">Reference proteome</keyword>
<dbReference type="EMBL" id="CP053923">
    <property type="protein sequence ID" value="QNT70549.1"/>
    <property type="molecule type" value="Genomic_DNA"/>
</dbReference>